<dbReference type="STRING" id="190721.ACS15_1024"/>
<gene>
    <name evidence="6" type="ORF">A9Y76_04610</name>
</gene>
<evidence type="ECO:0000259" key="5">
    <source>
        <dbReference type="Pfam" id="PF01494"/>
    </source>
</evidence>
<keyword evidence="7" id="KW-1185">Reference proteome</keyword>
<dbReference type="GeneID" id="61525294"/>
<proteinExistence type="predicted"/>
<evidence type="ECO:0000256" key="4">
    <source>
        <dbReference type="ARBA" id="ARBA00023033"/>
    </source>
</evidence>
<feature type="domain" description="FAD-binding" evidence="5">
    <location>
        <begin position="152"/>
        <end position="361"/>
    </location>
</feature>
<keyword evidence="3" id="KW-0560">Oxidoreductase</keyword>
<dbReference type="GO" id="GO:0004497">
    <property type="term" value="F:monooxygenase activity"/>
    <property type="evidence" value="ECO:0007669"/>
    <property type="project" value="UniProtKB-KW"/>
</dbReference>
<reference evidence="7" key="1">
    <citation type="submission" date="2016-06" db="EMBL/GenBank/DDBJ databases">
        <authorList>
            <person name="Xu Y."/>
            <person name="Nagy A."/>
            <person name="Yan X."/>
            <person name="Kim S.W."/>
            <person name="Haley B."/>
            <person name="Liu N.T."/>
            <person name="Nou X."/>
        </authorList>
    </citation>
    <scope>NUCLEOTIDE SEQUENCE [LARGE SCALE GENOMIC DNA]</scope>
    <source>
        <strain evidence="7">ATCC 49129</strain>
    </source>
</reference>
<dbReference type="PANTHER" id="PTHR47178:SF5">
    <property type="entry name" value="FAD-BINDING DOMAIN-CONTAINING PROTEIN"/>
    <property type="match status" value="1"/>
</dbReference>
<keyword evidence="4" id="KW-0503">Monooxygenase</keyword>
<dbReference type="Gene3D" id="3.50.50.60">
    <property type="entry name" value="FAD/NAD(P)-binding domain"/>
    <property type="match status" value="1"/>
</dbReference>
<dbReference type="PRINTS" id="PR00420">
    <property type="entry name" value="RNGMNOXGNASE"/>
</dbReference>
<dbReference type="AlphaFoldDB" id="A0A191ZUM7"/>
<evidence type="ECO:0000256" key="3">
    <source>
        <dbReference type="ARBA" id="ARBA00023002"/>
    </source>
</evidence>
<evidence type="ECO:0000256" key="1">
    <source>
        <dbReference type="ARBA" id="ARBA00022630"/>
    </source>
</evidence>
<accession>A0A191ZUM7</accession>
<dbReference type="Pfam" id="PF01494">
    <property type="entry name" value="FAD_binding_3"/>
    <property type="match status" value="1"/>
</dbReference>
<evidence type="ECO:0000313" key="6">
    <source>
        <dbReference type="EMBL" id="ANJ71798.1"/>
    </source>
</evidence>
<organism evidence="6 7">
    <name type="scientific">Ralstonia insidiosa</name>
    <dbReference type="NCBI Taxonomy" id="190721"/>
    <lineage>
        <taxon>Bacteria</taxon>
        <taxon>Pseudomonadati</taxon>
        <taxon>Pseudomonadota</taxon>
        <taxon>Betaproteobacteria</taxon>
        <taxon>Burkholderiales</taxon>
        <taxon>Burkholderiaceae</taxon>
        <taxon>Ralstonia</taxon>
    </lineage>
</organism>
<keyword evidence="1" id="KW-0285">Flavoprotein</keyword>
<dbReference type="PANTHER" id="PTHR47178">
    <property type="entry name" value="MONOOXYGENASE, FAD-BINDING"/>
    <property type="match status" value="1"/>
</dbReference>
<dbReference type="EMBL" id="CP016022">
    <property type="protein sequence ID" value="ANJ71798.1"/>
    <property type="molecule type" value="Genomic_DNA"/>
</dbReference>
<keyword evidence="2" id="KW-0274">FAD</keyword>
<evidence type="ECO:0000313" key="7">
    <source>
        <dbReference type="Proteomes" id="UP000078572"/>
    </source>
</evidence>
<evidence type="ECO:0000256" key="2">
    <source>
        <dbReference type="ARBA" id="ARBA00022827"/>
    </source>
</evidence>
<sequence length="385" mass="41089">MSEPLHVTIIGAGLGGLCLAQGLRRRGIAFDVFERDAAMGSRPQGYRIRIDAAGQRALQDCLPPSRYTLFRKTCAVPARRVNLFDPHLRPVDGRWVDSWRDDDADEPADLNAHRQTLREVLFDGIGKWVHFGRGHVRHRSCEDGRIEVTFDDGSTLVTDVLVGADGVHSGVRAQRLPGTEPALTDASVIYGKTYLTPAALARIDDRLPGNTTIVFGDGLAVIIDAMRFAMSPAQLQPGLSEVEPYLYWAVIAQNHRLGASGNADASVAGLSLGWARGLRALFAYGDAASTVMLPVRATQSLVPWASGRVTLLGDAIHAMSPAGGLGANTALTDAANLVAWLGEVRQGRVGLDAAIAGYEAVLRETTARAIDASRQGTDVLLGALA</sequence>
<protein>
    <recommendedName>
        <fullName evidence="5">FAD-binding domain-containing protein</fullName>
    </recommendedName>
</protein>
<dbReference type="InterPro" id="IPR036188">
    <property type="entry name" value="FAD/NAD-bd_sf"/>
</dbReference>
<dbReference type="GO" id="GO:0071949">
    <property type="term" value="F:FAD binding"/>
    <property type="evidence" value="ECO:0007669"/>
    <property type="project" value="InterPro"/>
</dbReference>
<dbReference type="Proteomes" id="UP000078572">
    <property type="component" value="Chromosome 1"/>
</dbReference>
<dbReference type="OrthoDB" id="8591538at2"/>
<dbReference type="Pfam" id="PF13450">
    <property type="entry name" value="NAD_binding_8"/>
    <property type="match status" value="1"/>
</dbReference>
<dbReference type="RefSeq" id="WP_064802356.1">
    <property type="nucleotide sequence ID" value="NZ_CP016022.1"/>
</dbReference>
<dbReference type="SUPFAM" id="SSF51905">
    <property type="entry name" value="FAD/NAD(P)-binding domain"/>
    <property type="match status" value="1"/>
</dbReference>
<name>A0A191ZUM7_9RALS</name>
<dbReference type="InterPro" id="IPR002938">
    <property type="entry name" value="FAD-bd"/>
</dbReference>